<reference evidence="2 3" key="1">
    <citation type="submission" date="2018-05" db="EMBL/GenBank/DDBJ databases">
        <title>Complete genome sequence of Massilia oculi sp. nov. CCUG 43427T (=DSM 26321T), the type strain of M. oculi, and comparison with genome sequences of other Massilia strains.</title>
        <authorList>
            <person name="Zhu B."/>
        </authorList>
    </citation>
    <scope>NUCLEOTIDE SEQUENCE [LARGE SCALE GENOMIC DNA]</scope>
    <source>
        <strain evidence="2 3">CCUG 43427</strain>
    </source>
</reference>
<dbReference type="OrthoDB" id="1493962at2"/>
<feature type="chain" id="PRO_5015628138" evidence="1">
    <location>
        <begin position="19"/>
        <end position="164"/>
    </location>
</feature>
<proteinExistence type="predicted"/>
<gene>
    <name evidence="2" type="ORF">DIR46_18345</name>
</gene>
<dbReference type="AlphaFoldDB" id="A0A2S2DMX1"/>
<keyword evidence="3" id="KW-1185">Reference proteome</keyword>
<keyword evidence="1" id="KW-0732">Signal</keyword>
<dbReference type="KEGG" id="mtim:DIR46_18345"/>
<accession>A0A2S2DMX1</accession>
<dbReference type="EMBL" id="CP029343">
    <property type="protein sequence ID" value="AWL06196.1"/>
    <property type="molecule type" value="Genomic_DNA"/>
</dbReference>
<organism evidence="2 3">
    <name type="scientific">Massilia oculi</name>
    <dbReference type="NCBI Taxonomy" id="945844"/>
    <lineage>
        <taxon>Bacteria</taxon>
        <taxon>Pseudomonadati</taxon>
        <taxon>Pseudomonadota</taxon>
        <taxon>Betaproteobacteria</taxon>
        <taxon>Burkholderiales</taxon>
        <taxon>Oxalobacteraceae</taxon>
        <taxon>Telluria group</taxon>
        <taxon>Massilia</taxon>
    </lineage>
</organism>
<evidence type="ECO:0000313" key="2">
    <source>
        <dbReference type="EMBL" id="AWL06196.1"/>
    </source>
</evidence>
<feature type="signal peptide" evidence="1">
    <location>
        <begin position="1"/>
        <end position="18"/>
    </location>
</feature>
<dbReference type="Proteomes" id="UP000245820">
    <property type="component" value="Chromosome"/>
</dbReference>
<evidence type="ECO:0000256" key="1">
    <source>
        <dbReference type="SAM" id="SignalP"/>
    </source>
</evidence>
<protein>
    <submittedName>
        <fullName evidence="2">Uncharacterized protein</fullName>
    </submittedName>
</protein>
<name>A0A2S2DMX1_9BURK</name>
<sequence length="164" mass="17050">MLCTVLGLLASLSLPAFAQGDVGGARPIAVVAIANGAARRLIADRKPPGPLAKGQVFTGYRTANTPDPTHMVIASRTVASVVPAGAGGLARASNGVIDAKLYPEVTQCIRGFCPVHAANGTHPHDKSQQQQACRRSGLKLVTTAYASAVHVELALMLPFRYAIQ</sequence>
<evidence type="ECO:0000313" key="3">
    <source>
        <dbReference type="Proteomes" id="UP000245820"/>
    </source>
</evidence>